<dbReference type="Proteomes" id="UP001154329">
    <property type="component" value="Chromosome 3"/>
</dbReference>
<feature type="region of interest" description="Disordered" evidence="3">
    <location>
        <begin position="35"/>
        <end position="154"/>
    </location>
</feature>
<evidence type="ECO:0000313" key="4">
    <source>
        <dbReference type="EMBL" id="CAH1731043.1"/>
    </source>
</evidence>
<reference evidence="4" key="2">
    <citation type="submission" date="2022-10" db="EMBL/GenBank/DDBJ databases">
        <authorList>
            <consortium name="ENA_rothamsted_submissions"/>
            <consortium name="culmorum"/>
            <person name="King R."/>
        </authorList>
    </citation>
    <scope>NUCLEOTIDE SEQUENCE</scope>
</reference>
<organism evidence="4 5">
    <name type="scientific">Aphis gossypii</name>
    <name type="common">Cotton aphid</name>
    <dbReference type="NCBI Taxonomy" id="80765"/>
    <lineage>
        <taxon>Eukaryota</taxon>
        <taxon>Metazoa</taxon>
        <taxon>Ecdysozoa</taxon>
        <taxon>Arthropoda</taxon>
        <taxon>Hexapoda</taxon>
        <taxon>Insecta</taxon>
        <taxon>Pterygota</taxon>
        <taxon>Neoptera</taxon>
        <taxon>Paraneoptera</taxon>
        <taxon>Hemiptera</taxon>
        <taxon>Sternorrhyncha</taxon>
        <taxon>Aphidomorpha</taxon>
        <taxon>Aphidoidea</taxon>
        <taxon>Aphididae</taxon>
        <taxon>Aphidini</taxon>
        <taxon>Aphis</taxon>
        <taxon>Aphis</taxon>
    </lineage>
</organism>
<keyword evidence="5" id="KW-1185">Reference proteome</keyword>
<feature type="compositionally biased region" description="Gly residues" evidence="3">
    <location>
        <begin position="126"/>
        <end position="139"/>
    </location>
</feature>
<dbReference type="PANTHER" id="PTHR14649:SF1">
    <property type="entry name" value="ZINC FINGER C2HC DOMAIN-CONTAINING PROTEIN 1C"/>
    <property type="match status" value="1"/>
</dbReference>
<sequence length="286" mass="29793">MASSPLRAPAAAGQSRLMDMQKKFQEKHLATLAAIKGKVAGSTTSSTTSSTKTTGSSDMPVPPVRRVVGAIPAVQPQPRRPAGSGSGSDSVVQVDVKGKQQSQRPAGRINSKTAVVKKPLAAVNGNVGGGGGGGGGGVGRVAKKPTSNDSNRLLLPPVVQPTVINALAAGAGAAAALASSQKEDQRVAEKLQKKKDAWRRKHDQLVRNVRAARAVQRHLAAGGTVKDLPPELENAAADQDDEVDSDLVKCPHCGRTFNEASAERHIPLCADRQRNAAARMQNNKKR</sequence>
<dbReference type="InterPro" id="IPR026104">
    <property type="entry name" value="ZNF_C2HC_dom_1C"/>
</dbReference>
<proteinExistence type="inferred from homology"/>
<dbReference type="EMBL" id="OU899036">
    <property type="protein sequence ID" value="CAH1731043.1"/>
    <property type="molecule type" value="Genomic_DNA"/>
</dbReference>
<evidence type="ECO:0000256" key="1">
    <source>
        <dbReference type="ARBA" id="ARBA00010843"/>
    </source>
</evidence>
<evidence type="ECO:0000313" key="5">
    <source>
        <dbReference type="Proteomes" id="UP001154329"/>
    </source>
</evidence>
<protein>
    <recommendedName>
        <fullName evidence="6">Zinc finger C2HC domain-containing protein 1A</fullName>
    </recommendedName>
</protein>
<gene>
    <name evidence="4" type="ORF">APHIGO_LOCUS7840</name>
</gene>
<dbReference type="PANTHER" id="PTHR14649">
    <property type="entry name" value="ZINC FINGER C2HC DOMAIN-CONTAINING PROTEIN 1C"/>
    <property type="match status" value="1"/>
</dbReference>
<dbReference type="AlphaFoldDB" id="A0A9P0J643"/>
<keyword evidence="2" id="KW-0175">Coiled coil</keyword>
<comment type="similarity">
    <text evidence="1">Belongs to the ZC2HC1 family.</text>
</comment>
<dbReference type="Pfam" id="PF13913">
    <property type="entry name" value="zf-C2HC_2"/>
    <property type="match status" value="1"/>
</dbReference>
<evidence type="ECO:0000256" key="3">
    <source>
        <dbReference type="SAM" id="MobiDB-lite"/>
    </source>
</evidence>
<reference evidence="4" key="1">
    <citation type="submission" date="2022-02" db="EMBL/GenBank/DDBJ databases">
        <authorList>
            <person name="King R."/>
        </authorList>
    </citation>
    <scope>NUCLEOTIDE SEQUENCE</scope>
</reference>
<feature type="compositionally biased region" description="Low complexity" evidence="3">
    <location>
        <begin position="87"/>
        <end position="103"/>
    </location>
</feature>
<dbReference type="Gene3D" id="3.30.160.60">
    <property type="entry name" value="Classic Zinc Finger"/>
    <property type="match status" value="1"/>
</dbReference>
<accession>A0A9P0J643</accession>
<feature type="compositionally biased region" description="Low complexity" evidence="3">
    <location>
        <begin position="41"/>
        <end position="57"/>
    </location>
</feature>
<name>A0A9P0J643_APHGO</name>
<evidence type="ECO:0000256" key="2">
    <source>
        <dbReference type="ARBA" id="ARBA00023054"/>
    </source>
</evidence>
<evidence type="ECO:0008006" key="6">
    <source>
        <dbReference type="Google" id="ProtNLM"/>
    </source>
</evidence>